<protein>
    <submittedName>
        <fullName evidence="2">Uncharacterized protein</fullName>
    </submittedName>
</protein>
<organism evidence="2 3">
    <name type="scientific">Rhodovulum sulfidophilum</name>
    <name type="common">Rhodobacter sulfidophilus</name>
    <dbReference type="NCBI Taxonomy" id="35806"/>
    <lineage>
        <taxon>Bacteria</taxon>
        <taxon>Pseudomonadati</taxon>
        <taxon>Pseudomonadota</taxon>
        <taxon>Alphaproteobacteria</taxon>
        <taxon>Rhodobacterales</taxon>
        <taxon>Paracoccaceae</taxon>
        <taxon>Rhodovulum</taxon>
    </lineage>
</organism>
<dbReference type="EMBL" id="QFPW01000002">
    <property type="protein sequence ID" value="PZQ51482.1"/>
    <property type="molecule type" value="Genomic_DNA"/>
</dbReference>
<evidence type="ECO:0000313" key="2">
    <source>
        <dbReference type="EMBL" id="PZQ51482.1"/>
    </source>
</evidence>
<feature type="region of interest" description="Disordered" evidence="1">
    <location>
        <begin position="44"/>
        <end position="63"/>
    </location>
</feature>
<gene>
    <name evidence="2" type="ORF">DI556_04795</name>
</gene>
<proteinExistence type="predicted"/>
<feature type="compositionally biased region" description="Basic residues" evidence="1">
    <location>
        <begin position="54"/>
        <end position="63"/>
    </location>
</feature>
<evidence type="ECO:0000256" key="1">
    <source>
        <dbReference type="SAM" id="MobiDB-lite"/>
    </source>
</evidence>
<reference evidence="2 3" key="1">
    <citation type="submission" date="2017-08" db="EMBL/GenBank/DDBJ databases">
        <title>Infants hospitalized years apart are colonized by the same room-sourced microbial strains.</title>
        <authorList>
            <person name="Brooks B."/>
            <person name="Olm M.R."/>
            <person name="Firek B.A."/>
            <person name="Baker R."/>
            <person name="Thomas B.C."/>
            <person name="Morowitz M.J."/>
            <person name="Banfield J.F."/>
        </authorList>
    </citation>
    <scope>NUCLEOTIDE SEQUENCE [LARGE SCALE GENOMIC DNA]</scope>
    <source>
        <strain evidence="2">S2_005_002_R2_34</strain>
    </source>
</reference>
<comment type="caution">
    <text evidence="2">The sequence shown here is derived from an EMBL/GenBank/DDBJ whole genome shotgun (WGS) entry which is preliminary data.</text>
</comment>
<dbReference type="AlphaFoldDB" id="A0A2W5ND87"/>
<dbReference type="Proteomes" id="UP000249185">
    <property type="component" value="Unassembled WGS sequence"/>
</dbReference>
<name>A0A2W5ND87_RHOSU</name>
<accession>A0A2W5ND87</accession>
<sequence length="63" mass="7183">MKNPWMSAWLSAANKAAGPMRGAWMAEAERRRRAFLDQWMKSMTAGLAATRPKPAPKRRPKKK</sequence>
<evidence type="ECO:0000313" key="3">
    <source>
        <dbReference type="Proteomes" id="UP000249185"/>
    </source>
</evidence>